<dbReference type="EMBL" id="BAAAZG010000014">
    <property type="protein sequence ID" value="GAA4068648.1"/>
    <property type="molecule type" value="Genomic_DNA"/>
</dbReference>
<feature type="region of interest" description="Disordered" evidence="1">
    <location>
        <begin position="145"/>
        <end position="169"/>
    </location>
</feature>
<accession>A0ABP7VLV9</accession>
<sequence>MTAETSGLAATPVSPAAGIRLSSAFPQPSGVLGTRSTRTPPGWAAVPRRSETVRNAAGAPPSPAASSTSPGGGPPRRTGPSAAVTCKPAVPSGTRRAASWAATREAVVCNDSMVTDGAAVAPAPRTVRLPVTSAAIHSNQLLDRTRTVVTDHDPRTGQLTSTKGPGDTR</sequence>
<organism evidence="2 3">
    <name type="scientific">Actinomadura miaoliensis</name>
    <dbReference type="NCBI Taxonomy" id="430685"/>
    <lineage>
        <taxon>Bacteria</taxon>
        <taxon>Bacillati</taxon>
        <taxon>Actinomycetota</taxon>
        <taxon>Actinomycetes</taxon>
        <taxon>Streptosporangiales</taxon>
        <taxon>Thermomonosporaceae</taxon>
        <taxon>Actinomadura</taxon>
    </lineage>
</organism>
<dbReference type="RefSeq" id="WP_344945386.1">
    <property type="nucleotide sequence ID" value="NZ_BAAAZG010000014.1"/>
</dbReference>
<feature type="compositionally biased region" description="Low complexity" evidence="1">
    <location>
        <begin position="56"/>
        <end position="83"/>
    </location>
</feature>
<evidence type="ECO:0000313" key="3">
    <source>
        <dbReference type="Proteomes" id="UP001500683"/>
    </source>
</evidence>
<name>A0ABP7VLV9_9ACTN</name>
<feature type="compositionally biased region" description="Basic and acidic residues" evidence="1">
    <location>
        <begin position="145"/>
        <end position="155"/>
    </location>
</feature>
<evidence type="ECO:0000256" key="1">
    <source>
        <dbReference type="SAM" id="MobiDB-lite"/>
    </source>
</evidence>
<proteinExistence type="predicted"/>
<comment type="caution">
    <text evidence="2">The sequence shown here is derived from an EMBL/GenBank/DDBJ whole genome shotgun (WGS) entry which is preliminary data.</text>
</comment>
<dbReference type="Proteomes" id="UP001500683">
    <property type="component" value="Unassembled WGS sequence"/>
</dbReference>
<protein>
    <submittedName>
        <fullName evidence="2">Uncharacterized protein</fullName>
    </submittedName>
</protein>
<gene>
    <name evidence="2" type="ORF">GCM10022214_24530</name>
</gene>
<reference evidence="3" key="1">
    <citation type="journal article" date="2019" name="Int. J. Syst. Evol. Microbiol.">
        <title>The Global Catalogue of Microorganisms (GCM) 10K type strain sequencing project: providing services to taxonomists for standard genome sequencing and annotation.</title>
        <authorList>
            <consortium name="The Broad Institute Genomics Platform"/>
            <consortium name="The Broad Institute Genome Sequencing Center for Infectious Disease"/>
            <person name="Wu L."/>
            <person name="Ma J."/>
        </authorList>
    </citation>
    <scope>NUCLEOTIDE SEQUENCE [LARGE SCALE GENOMIC DNA]</scope>
    <source>
        <strain evidence="3">JCM 16702</strain>
    </source>
</reference>
<keyword evidence="3" id="KW-1185">Reference proteome</keyword>
<feature type="region of interest" description="Disordered" evidence="1">
    <location>
        <begin position="1"/>
        <end position="99"/>
    </location>
</feature>
<evidence type="ECO:0000313" key="2">
    <source>
        <dbReference type="EMBL" id="GAA4068648.1"/>
    </source>
</evidence>